<dbReference type="STRING" id="1004.SAMN05661012_04022"/>
<dbReference type="EMBL" id="FPIZ01000013">
    <property type="protein sequence ID" value="SFW73551.1"/>
    <property type="molecule type" value="Genomic_DNA"/>
</dbReference>
<evidence type="ECO:0000256" key="1">
    <source>
        <dbReference type="SAM" id="SignalP"/>
    </source>
</evidence>
<dbReference type="EMBL" id="CP140154">
    <property type="protein sequence ID" value="WQG91823.1"/>
    <property type="molecule type" value="Genomic_DNA"/>
</dbReference>
<evidence type="ECO:0000313" key="5">
    <source>
        <dbReference type="Proteomes" id="UP001326715"/>
    </source>
</evidence>
<keyword evidence="3" id="KW-0548">Nucleotidyltransferase</keyword>
<proteinExistence type="predicted"/>
<evidence type="ECO:0000313" key="2">
    <source>
        <dbReference type="EMBL" id="SFW73551.1"/>
    </source>
</evidence>
<reference evidence="2 4" key="1">
    <citation type="submission" date="2016-11" db="EMBL/GenBank/DDBJ databases">
        <authorList>
            <person name="Jaros S."/>
            <person name="Januszkiewicz K."/>
            <person name="Wedrychowicz H."/>
        </authorList>
    </citation>
    <scope>NUCLEOTIDE SEQUENCE [LARGE SCALE GENOMIC DNA]</scope>
    <source>
        <strain evidence="2 4">DSM 784</strain>
    </source>
</reference>
<dbReference type="Gene3D" id="3.10.450.360">
    <property type="match status" value="1"/>
</dbReference>
<keyword evidence="3" id="KW-0808">Transferase</keyword>
<dbReference type="AlphaFoldDB" id="A0A1K1RPA9"/>
<keyword evidence="5" id="KW-1185">Reference proteome</keyword>
<accession>A0A1K1RPA9</accession>
<gene>
    <name evidence="2" type="ORF">SAMN05661012_04022</name>
    <name evidence="3" type="ORF">SR876_09935</name>
</gene>
<dbReference type="SUPFAM" id="SSF160574">
    <property type="entry name" value="BT0923-like"/>
    <property type="match status" value="1"/>
</dbReference>
<dbReference type="OrthoDB" id="668160at2"/>
<organism evidence="2 4">
    <name type="scientific">Chitinophaga sancti</name>
    <dbReference type="NCBI Taxonomy" id="1004"/>
    <lineage>
        <taxon>Bacteria</taxon>
        <taxon>Pseudomonadati</taxon>
        <taxon>Bacteroidota</taxon>
        <taxon>Chitinophagia</taxon>
        <taxon>Chitinophagales</taxon>
        <taxon>Chitinophagaceae</taxon>
        <taxon>Chitinophaga</taxon>
    </lineage>
</organism>
<dbReference type="Proteomes" id="UP001326715">
    <property type="component" value="Chromosome"/>
</dbReference>
<protein>
    <submittedName>
        <fullName evidence="3">Nicotinate-nucleotide adenylyltransferase</fullName>
    </submittedName>
</protein>
<evidence type="ECO:0000313" key="4">
    <source>
        <dbReference type="Proteomes" id="UP000183788"/>
    </source>
</evidence>
<name>A0A1K1RPA9_9BACT</name>
<keyword evidence="1" id="KW-0732">Signal</keyword>
<dbReference type="GO" id="GO:0016779">
    <property type="term" value="F:nucleotidyltransferase activity"/>
    <property type="evidence" value="ECO:0007669"/>
    <property type="project" value="UniProtKB-KW"/>
</dbReference>
<dbReference type="Proteomes" id="UP000183788">
    <property type="component" value="Unassembled WGS sequence"/>
</dbReference>
<sequence length="173" mass="19354">MKYIKFMLVAIALMLTNFLSSSAQTTAAPGGPSVNLQATSYKFIKTVNGKEEAQPVQPLTITSAAYDLKTAVNYYEDEYDSYFVSFAIPEGQTLAAYDKSGKLIRTAERYELELLPTSLTAAVAKKYPGWTICKDVYLITYIKDRDNESKYRLVLENGTKRIKVKANDNGDLF</sequence>
<evidence type="ECO:0000313" key="3">
    <source>
        <dbReference type="EMBL" id="WQG91823.1"/>
    </source>
</evidence>
<reference evidence="3 5" key="2">
    <citation type="submission" date="2023-11" db="EMBL/GenBank/DDBJ databases">
        <title>MicrobeMod: A computational toolkit for identifying prokaryotic methylation and restriction-modification with nanopore sequencing.</title>
        <authorList>
            <person name="Crits-Christoph A."/>
            <person name="Kang S.C."/>
            <person name="Lee H."/>
            <person name="Ostrov N."/>
        </authorList>
    </citation>
    <scope>NUCLEOTIDE SEQUENCE [LARGE SCALE GENOMIC DNA]</scope>
    <source>
        <strain evidence="3 5">ATCC 23090</strain>
    </source>
</reference>
<dbReference type="RefSeq" id="WP_072363021.1">
    <property type="nucleotide sequence ID" value="NZ_CBHWAX010000009.1"/>
</dbReference>
<feature type="signal peptide" evidence="1">
    <location>
        <begin position="1"/>
        <end position="23"/>
    </location>
</feature>
<feature type="chain" id="PRO_5009667697" evidence="1">
    <location>
        <begin position="24"/>
        <end position="173"/>
    </location>
</feature>